<comment type="caution">
    <text evidence="2">The sequence shown here is derived from an EMBL/GenBank/DDBJ whole genome shotgun (WGS) entry which is preliminary data.</text>
</comment>
<evidence type="ECO:0000256" key="1">
    <source>
        <dbReference type="SAM" id="MobiDB-lite"/>
    </source>
</evidence>
<keyword evidence="3" id="KW-1185">Reference proteome</keyword>
<organism evidence="2 3">
    <name type="scientific">Volvox reticuliferus</name>
    <dbReference type="NCBI Taxonomy" id="1737510"/>
    <lineage>
        <taxon>Eukaryota</taxon>
        <taxon>Viridiplantae</taxon>
        <taxon>Chlorophyta</taxon>
        <taxon>core chlorophytes</taxon>
        <taxon>Chlorophyceae</taxon>
        <taxon>CS clade</taxon>
        <taxon>Chlamydomonadales</taxon>
        <taxon>Volvocaceae</taxon>
        <taxon>Volvox</taxon>
    </lineage>
</organism>
<protein>
    <submittedName>
        <fullName evidence="2">Uncharacterized protein</fullName>
    </submittedName>
</protein>
<evidence type="ECO:0000313" key="3">
    <source>
        <dbReference type="Proteomes" id="UP000747110"/>
    </source>
</evidence>
<proteinExistence type="predicted"/>
<accession>A0A8J4D2B4</accession>
<dbReference type="EMBL" id="BNCP01000147">
    <property type="protein sequence ID" value="GIL93671.1"/>
    <property type="molecule type" value="Genomic_DNA"/>
</dbReference>
<evidence type="ECO:0000313" key="2">
    <source>
        <dbReference type="EMBL" id="GIL93671.1"/>
    </source>
</evidence>
<dbReference type="OrthoDB" id="548271at2759"/>
<name>A0A8J4D2B4_9CHLO</name>
<sequence>MATTSIRLTRNGVPSGCWQLNFVQNTFLLVLVSAAATWAQPITVSLPRVFSDAKLGPLENRTYLVSNSTEFYNVTSNTNISGPASPFNGGTTFVDLSSVLAVNVVRPITIWNGALLRLSNLALRVPPLPATYIVGTSLIKHVVRLINGGRVELDNVLIEAYSCSDLETLMRSLCLTTSTKTNWKYNTTEMQILNGLLLYGKAGMPVAEAATLTATAEMDVLATLTNCRVTCPEGGLKPPWVCSATYATGSKDFQFKIQNLLPNTSETIMLSLTSDVTLDPLTWKPVNMGSVVLGLFGQSSRRTWLDFSGIPGAFVLPSYNGQSTAVRIQGLGLRGLPYSPIMRSPLDFLSLWLHAFQINRTTPARLDLRSPQILCVECVLVLNDDEYNWLGTTMGSASAVAPLDRPWLTFMFNTPALGDFAPITYVDSVPRGFSNATAVADTDLLVRFLTSSLTSYRVIGATPGSGAESWPMGSWFANVSRNMAPIGQYWVAKSSEFAPTMAAANFSKVVARTDDMGRPFLSAMSADPSSASGEFGQQYMLRSTDAGIYAPPYEQTRQLAFWDMQGVTGELYVVGSATLSIERFVLYNLAPGGALPYGQGFTYGDNLRRWLAYGTGWQPTTALPAVGAEDAMANLTLPLWYFAKQFRSVFSDGVLSALDRPIGLSKCLLVVPRSEFDILLRRLSMAGRLPATAGAPAGKNSTSHITVTDSSGSGGGNSNGRRRRRLAQEDSAVVSEPGKADMYLRDFATKSEV</sequence>
<feature type="non-terminal residue" evidence="2">
    <location>
        <position position="753"/>
    </location>
</feature>
<gene>
    <name evidence="2" type="ORF">Vretifemale_21065</name>
</gene>
<feature type="compositionally biased region" description="Polar residues" evidence="1">
    <location>
        <begin position="699"/>
        <end position="709"/>
    </location>
</feature>
<dbReference type="AlphaFoldDB" id="A0A8J4D2B4"/>
<feature type="region of interest" description="Disordered" evidence="1">
    <location>
        <begin position="693"/>
        <end position="737"/>
    </location>
</feature>
<reference evidence="2" key="1">
    <citation type="journal article" date="2021" name="Proc. Natl. Acad. Sci. U.S.A.">
        <title>Three genomes in the algal genus Volvox reveal the fate of a haploid sex-determining region after a transition to homothallism.</title>
        <authorList>
            <person name="Yamamoto K."/>
            <person name="Hamaji T."/>
            <person name="Kawai-Toyooka H."/>
            <person name="Matsuzaki R."/>
            <person name="Takahashi F."/>
            <person name="Nishimura Y."/>
            <person name="Kawachi M."/>
            <person name="Noguchi H."/>
            <person name="Minakuchi Y."/>
            <person name="Umen J.G."/>
            <person name="Toyoda A."/>
            <person name="Nozaki H."/>
        </authorList>
    </citation>
    <scope>NUCLEOTIDE SEQUENCE</scope>
    <source>
        <strain evidence="2">NIES-3786</strain>
    </source>
</reference>
<dbReference type="Proteomes" id="UP000747110">
    <property type="component" value="Unassembled WGS sequence"/>
</dbReference>